<dbReference type="RefSeq" id="WP_303904211.1">
    <property type="nucleotide sequence ID" value="NZ_DYXC01000069.1"/>
</dbReference>
<dbReference type="GO" id="GO:0016747">
    <property type="term" value="F:acyltransferase activity, transferring groups other than amino-acyl groups"/>
    <property type="evidence" value="ECO:0007669"/>
    <property type="project" value="InterPro"/>
</dbReference>
<proteinExistence type="predicted"/>
<dbReference type="AlphaFoldDB" id="A0A921FLL5"/>
<reference evidence="2" key="2">
    <citation type="submission" date="2021-09" db="EMBL/GenBank/DDBJ databases">
        <authorList>
            <person name="Gilroy R."/>
        </authorList>
    </citation>
    <scope>NUCLEOTIDE SEQUENCE</scope>
    <source>
        <strain evidence="2">ChiHjej13B12-14962</strain>
    </source>
</reference>
<protein>
    <recommendedName>
        <fullName evidence="1">N-acetyltransferase domain-containing protein</fullName>
    </recommendedName>
</protein>
<gene>
    <name evidence="2" type="ORF">K8V32_05690</name>
</gene>
<name>A0A921FLL5_9MICC</name>
<dbReference type="PROSITE" id="PS51186">
    <property type="entry name" value="GNAT"/>
    <property type="match status" value="1"/>
</dbReference>
<organism evidence="2 3">
    <name type="scientific">Enteractinococcus helveticum</name>
    <dbReference type="NCBI Taxonomy" id="1837282"/>
    <lineage>
        <taxon>Bacteria</taxon>
        <taxon>Bacillati</taxon>
        <taxon>Actinomycetota</taxon>
        <taxon>Actinomycetes</taxon>
        <taxon>Micrococcales</taxon>
        <taxon>Micrococcaceae</taxon>
    </lineage>
</organism>
<sequence>MHIREWQDGDDLRLLEVFGDPGTAQHHHDRTMLGPSTQDPFGVGLVAVDDGIPVAAGAIRSQAIHPQRMWCFIETAPLQRQRGIATDLFRKLAARAPEHTAFKARSVTGDAASEQWLKGQCFHEIQHVQRIVVAAGSYEPAEIEVQQLATGSVELSQLAAQYYNASHAWDPSELTLTQAQQLLLAPRTGAQQAFVTRQDGRIVAFAVAYPGPIPNVVDLFVGHDPQHPDPSEHVKTLLAVTGEQRSLAVEIDNATTVLNSVIEHAVAADTALIEHESTIWATDA</sequence>
<dbReference type="InterPro" id="IPR000182">
    <property type="entry name" value="GNAT_dom"/>
</dbReference>
<evidence type="ECO:0000313" key="3">
    <source>
        <dbReference type="Proteomes" id="UP000703315"/>
    </source>
</evidence>
<dbReference type="Gene3D" id="3.40.630.30">
    <property type="match status" value="1"/>
</dbReference>
<feature type="domain" description="N-acetyltransferase" evidence="1">
    <location>
        <begin position="1"/>
        <end position="144"/>
    </location>
</feature>
<evidence type="ECO:0000313" key="2">
    <source>
        <dbReference type="EMBL" id="HJF14284.1"/>
    </source>
</evidence>
<dbReference type="EMBL" id="DYXC01000069">
    <property type="protein sequence ID" value="HJF14284.1"/>
    <property type="molecule type" value="Genomic_DNA"/>
</dbReference>
<accession>A0A921FLL5</accession>
<evidence type="ECO:0000259" key="1">
    <source>
        <dbReference type="PROSITE" id="PS51186"/>
    </source>
</evidence>
<dbReference type="Proteomes" id="UP000703315">
    <property type="component" value="Unassembled WGS sequence"/>
</dbReference>
<comment type="caution">
    <text evidence="2">The sequence shown here is derived from an EMBL/GenBank/DDBJ whole genome shotgun (WGS) entry which is preliminary data.</text>
</comment>
<dbReference type="SUPFAM" id="SSF55729">
    <property type="entry name" value="Acyl-CoA N-acyltransferases (Nat)"/>
    <property type="match status" value="1"/>
</dbReference>
<dbReference type="InterPro" id="IPR016181">
    <property type="entry name" value="Acyl_CoA_acyltransferase"/>
</dbReference>
<reference evidence="2" key="1">
    <citation type="journal article" date="2021" name="PeerJ">
        <title>Extensive microbial diversity within the chicken gut microbiome revealed by metagenomics and culture.</title>
        <authorList>
            <person name="Gilroy R."/>
            <person name="Ravi A."/>
            <person name="Getino M."/>
            <person name="Pursley I."/>
            <person name="Horton D.L."/>
            <person name="Alikhan N.F."/>
            <person name="Baker D."/>
            <person name="Gharbi K."/>
            <person name="Hall N."/>
            <person name="Watson M."/>
            <person name="Adriaenssens E.M."/>
            <person name="Foster-Nyarko E."/>
            <person name="Jarju S."/>
            <person name="Secka A."/>
            <person name="Antonio M."/>
            <person name="Oren A."/>
            <person name="Chaudhuri R.R."/>
            <person name="La Ragione R."/>
            <person name="Hildebrand F."/>
            <person name="Pallen M.J."/>
        </authorList>
    </citation>
    <scope>NUCLEOTIDE SEQUENCE</scope>
    <source>
        <strain evidence="2">ChiHjej13B12-14962</strain>
    </source>
</reference>
<dbReference type="CDD" id="cd04301">
    <property type="entry name" value="NAT_SF"/>
    <property type="match status" value="1"/>
</dbReference>